<evidence type="ECO:0000256" key="1">
    <source>
        <dbReference type="ARBA" id="ARBA00022603"/>
    </source>
</evidence>
<keyword evidence="6" id="KW-0830">Ubiquinone</keyword>
<evidence type="ECO:0000256" key="2">
    <source>
        <dbReference type="ARBA" id="ARBA00022679"/>
    </source>
</evidence>
<dbReference type="GO" id="GO:0032259">
    <property type="term" value="P:methylation"/>
    <property type="evidence" value="ECO:0007669"/>
    <property type="project" value="UniProtKB-KW"/>
</dbReference>
<dbReference type="OrthoDB" id="9801538at2"/>
<comment type="similarity">
    <text evidence="5">Belongs to the methyltransferase superfamily. UbiG/COQ3 family.</text>
</comment>
<dbReference type="GO" id="GO:0102208">
    <property type="term" value="F:2-polyprenyl-6-hydroxyphenol methylase activity"/>
    <property type="evidence" value="ECO:0007669"/>
    <property type="project" value="UniProtKB-EC"/>
</dbReference>
<evidence type="ECO:0000256" key="5">
    <source>
        <dbReference type="HAMAP-Rule" id="MF_00472"/>
    </source>
</evidence>
<dbReference type="GO" id="GO:0061542">
    <property type="term" value="F:3-demethylubiquinol 3-O-methyltransferase activity"/>
    <property type="evidence" value="ECO:0007669"/>
    <property type="project" value="UniProtKB-UniRule"/>
</dbReference>
<dbReference type="CDD" id="cd02440">
    <property type="entry name" value="AdoMet_MTases"/>
    <property type="match status" value="1"/>
</dbReference>
<dbReference type="InterPro" id="IPR029063">
    <property type="entry name" value="SAM-dependent_MTases_sf"/>
</dbReference>
<accession>A0A8G2BIM5</accession>
<dbReference type="HAMAP" id="MF_00472">
    <property type="entry name" value="UbiG"/>
    <property type="match status" value="1"/>
</dbReference>
<feature type="binding site" evidence="5">
    <location>
        <position position="156"/>
    </location>
    <ligand>
        <name>S-adenosyl-L-methionine</name>
        <dbReference type="ChEBI" id="CHEBI:59789"/>
    </ligand>
</feature>
<dbReference type="PANTHER" id="PTHR43464">
    <property type="entry name" value="METHYLTRANSFERASE"/>
    <property type="match status" value="1"/>
</dbReference>
<keyword evidence="7" id="KW-1185">Reference proteome</keyword>
<organism evidence="6 7">
    <name type="scientific">Thalassobaculum litoreum DSM 18839</name>
    <dbReference type="NCBI Taxonomy" id="1123362"/>
    <lineage>
        <taxon>Bacteria</taxon>
        <taxon>Pseudomonadati</taxon>
        <taxon>Pseudomonadota</taxon>
        <taxon>Alphaproteobacteria</taxon>
        <taxon>Rhodospirillales</taxon>
        <taxon>Thalassobaculaceae</taxon>
        <taxon>Thalassobaculum</taxon>
    </lineage>
</organism>
<dbReference type="Gene3D" id="3.40.50.150">
    <property type="entry name" value="Vaccinia Virus protein VP39"/>
    <property type="match status" value="1"/>
</dbReference>
<comment type="caution">
    <text evidence="6">The sequence shown here is derived from an EMBL/GenBank/DDBJ whole genome shotgun (WGS) entry which is preliminary data.</text>
</comment>
<reference evidence="6 7" key="1">
    <citation type="submission" date="2016-10" db="EMBL/GenBank/DDBJ databases">
        <authorList>
            <person name="Varghese N."/>
            <person name="Submissions S."/>
        </authorList>
    </citation>
    <scope>NUCLEOTIDE SEQUENCE [LARGE SCALE GENOMIC DNA]</scope>
    <source>
        <strain evidence="6 7">DSM 18839</strain>
    </source>
</reference>
<keyword evidence="3 5" id="KW-0831">Ubiquinone biosynthesis</keyword>
<name>A0A8G2BIM5_9PROT</name>
<comment type="function">
    <text evidence="5">O-methyltransferase that catalyzes the 2 O-methylation steps in the ubiquinone biosynthetic pathway.</text>
</comment>
<dbReference type="PANTHER" id="PTHR43464:SF19">
    <property type="entry name" value="UBIQUINONE BIOSYNTHESIS O-METHYLTRANSFERASE, MITOCHONDRIAL"/>
    <property type="match status" value="1"/>
</dbReference>
<dbReference type="Pfam" id="PF13489">
    <property type="entry name" value="Methyltransf_23"/>
    <property type="match status" value="1"/>
</dbReference>
<comment type="catalytic activity">
    <reaction evidence="5">
        <text>a 3-demethylubiquinol + S-adenosyl-L-methionine = a ubiquinol + S-adenosyl-L-homocysteine + H(+)</text>
        <dbReference type="Rhea" id="RHEA:44380"/>
        <dbReference type="Rhea" id="RHEA-COMP:9566"/>
        <dbReference type="Rhea" id="RHEA-COMP:10914"/>
        <dbReference type="ChEBI" id="CHEBI:15378"/>
        <dbReference type="ChEBI" id="CHEBI:17976"/>
        <dbReference type="ChEBI" id="CHEBI:57856"/>
        <dbReference type="ChEBI" id="CHEBI:59789"/>
        <dbReference type="ChEBI" id="CHEBI:84422"/>
        <dbReference type="EC" id="2.1.1.64"/>
    </reaction>
</comment>
<dbReference type="AlphaFoldDB" id="A0A8G2BIM5"/>
<keyword evidence="2 5" id="KW-0808">Transferase</keyword>
<evidence type="ECO:0000313" key="7">
    <source>
        <dbReference type="Proteomes" id="UP000198615"/>
    </source>
</evidence>
<evidence type="ECO:0000313" key="6">
    <source>
        <dbReference type="EMBL" id="SDF93118.1"/>
    </source>
</evidence>
<dbReference type="RefSeq" id="WP_093151112.1">
    <property type="nucleotide sequence ID" value="NZ_FNBW01000008.1"/>
</dbReference>
<dbReference type="NCBIfam" id="TIGR01983">
    <property type="entry name" value="UbiG"/>
    <property type="match status" value="1"/>
</dbReference>
<feature type="binding site" evidence="5">
    <location>
        <position position="62"/>
    </location>
    <ligand>
        <name>S-adenosyl-L-methionine</name>
        <dbReference type="ChEBI" id="CHEBI:59789"/>
    </ligand>
</feature>
<dbReference type="Proteomes" id="UP000198615">
    <property type="component" value="Unassembled WGS sequence"/>
</dbReference>
<protein>
    <recommendedName>
        <fullName evidence="5">Ubiquinone biosynthesis O-methyltransferase</fullName>
    </recommendedName>
    <alternativeName>
        <fullName evidence="5">2-polyprenyl-6-hydroxyphenol methylase</fullName>
        <ecNumber evidence="5">2.1.1.222</ecNumber>
    </alternativeName>
    <alternativeName>
        <fullName evidence="5">3-demethylubiquinone 3-O-methyltransferase</fullName>
        <ecNumber evidence="5">2.1.1.64</ecNumber>
    </alternativeName>
</protein>
<dbReference type="SUPFAM" id="SSF53335">
    <property type="entry name" value="S-adenosyl-L-methionine-dependent methyltransferases"/>
    <property type="match status" value="1"/>
</dbReference>
<evidence type="ECO:0000256" key="3">
    <source>
        <dbReference type="ARBA" id="ARBA00022688"/>
    </source>
</evidence>
<keyword evidence="4 5" id="KW-0949">S-adenosyl-L-methionine</keyword>
<dbReference type="UniPathway" id="UPA00232"/>
<dbReference type="InterPro" id="IPR010233">
    <property type="entry name" value="UbiG_MeTrfase"/>
</dbReference>
<dbReference type="EC" id="2.1.1.222" evidence="5"/>
<comment type="pathway">
    <text evidence="5">Cofactor biosynthesis; ubiquinone biosynthesis.</text>
</comment>
<gene>
    <name evidence="5" type="primary">ubiG</name>
    <name evidence="6" type="ORF">SAMN05660686_02771</name>
</gene>
<sequence length="267" mass="28189">MLRSLLRRTADARAERAARAGRPAPAQGTVDRADIDRFAQLAERWWDPDGPHGPLHRFVPVRMQVIRDALAPLAKGTTGRQVLAGLTVLDIGCGGGLLSEPMRRLGATVTGVDADAAGIAAAIAHAGEMGLEIDYRAGAAEDLAAAGLRFDAVVASEVVEHVADKPAFVAALSALLKPGGVLVLTTINRTAKSRAQAIVAAEYILRWVPRGTHDWTQFPTPAELTALLQDAGFEVDPALGLVFDPIDGTFALSADPRVNYALVARKV</sequence>
<keyword evidence="1 5" id="KW-0489">Methyltransferase</keyword>
<feature type="binding site" evidence="5">
    <location>
        <position position="92"/>
    </location>
    <ligand>
        <name>S-adenosyl-L-methionine</name>
        <dbReference type="ChEBI" id="CHEBI:59789"/>
    </ligand>
</feature>
<dbReference type="EC" id="2.1.1.64" evidence="5"/>
<evidence type="ECO:0000256" key="4">
    <source>
        <dbReference type="ARBA" id="ARBA00022691"/>
    </source>
</evidence>
<dbReference type="EMBL" id="FNBW01000008">
    <property type="protein sequence ID" value="SDF93118.1"/>
    <property type="molecule type" value="Genomic_DNA"/>
</dbReference>
<comment type="catalytic activity">
    <reaction evidence="5">
        <text>a 3-(all-trans-polyprenyl)benzene-1,2-diol + S-adenosyl-L-methionine = a 2-methoxy-6-(all-trans-polyprenyl)phenol + S-adenosyl-L-homocysteine + H(+)</text>
        <dbReference type="Rhea" id="RHEA:31411"/>
        <dbReference type="Rhea" id="RHEA-COMP:9550"/>
        <dbReference type="Rhea" id="RHEA-COMP:9551"/>
        <dbReference type="ChEBI" id="CHEBI:15378"/>
        <dbReference type="ChEBI" id="CHEBI:57856"/>
        <dbReference type="ChEBI" id="CHEBI:59789"/>
        <dbReference type="ChEBI" id="CHEBI:62729"/>
        <dbReference type="ChEBI" id="CHEBI:62731"/>
        <dbReference type="EC" id="2.1.1.222"/>
    </reaction>
</comment>
<feature type="binding site" evidence="5">
    <location>
        <position position="113"/>
    </location>
    <ligand>
        <name>S-adenosyl-L-methionine</name>
        <dbReference type="ChEBI" id="CHEBI:59789"/>
    </ligand>
</feature>
<proteinExistence type="inferred from homology"/>
<dbReference type="GO" id="GO:0010420">
    <property type="term" value="F:polyprenyldihydroxybenzoate methyltransferase activity"/>
    <property type="evidence" value="ECO:0007669"/>
    <property type="project" value="InterPro"/>
</dbReference>